<dbReference type="SUPFAM" id="SSF56672">
    <property type="entry name" value="DNA/RNA polymerases"/>
    <property type="match status" value="1"/>
</dbReference>
<organism evidence="8 9">
    <name type="scientific">Capsulimonas corticalis</name>
    <dbReference type="NCBI Taxonomy" id="2219043"/>
    <lineage>
        <taxon>Bacteria</taxon>
        <taxon>Bacillati</taxon>
        <taxon>Armatimonadota</taxon>
        <taxon>Armatimonadia</taxon>
        <taxon>Capsulimonadales</taxon>
        <taxon>Capsulimonadaceae</taxon>
        <taxon>Capsulimonas</taxon>
    </lineage>
</organism>
<dbReference type="GO" id="GO:0006281">
    <property type="term" value="P:DNA repair"/>
    <property type="evidence" value="ECO:0007669"/>
    <property type="project" value="UniProtKB-KW"/>
</dbReference>
<dbReference type="CDD" id="cd00424">
    <property type="entry name" value="PolY"/>
    <property type="match status" value="1"/>
</dbReference>
<evidence type="ECO:0000256" key="2">
    <source>
        <dbReference type="ARBA" id="ARBA00022679"/>
    </source>
</evidence>
<dbReference type="InterPro" id="IPR050116">
    <property type="entry name" value="DNA_polymerase-Y"/>
</dbReference>
<evidence type="ECO:0000313" key="8">
    <source>
        <dbReference type="EMBL" id="BDI32223.1"/>
    </source>
</evidence>
<dbReference type="FunFam" id="3.40.1170.60:FF:000003">
    <property type="entry name" value="DNA polymerase eta"/>
    <property type="match status" value="1"/>
</dbReference>
<comment type="similarity">
    <text evidence="1">Belongs to the DNA polymerase type-Y family.</text>
</comment>
<keyword evidence="9" id="KW-1185">Reference proteome</keyword>
<keyword evidence="4" id="KW-0479">Metal-binding</keyword>
<dbReference type="GO" id="GO:0003684">
    <property type="term" value="F:damaged DNA binding"/>
    <property type="evidence" value="ECO:0007669"/>
    <property type="project" value="InterPro"/>
</dbReference>
<dbReference type="GO" id="GO:0003887">
    <property type="term" value="F:DNA-directed DNA polymerase activity"/>
    <property type="evidence" value="ECO:0007669"/>
    <property type="project" value="TreeGrafter"/>
</dbReference>
<dbReference type="GO" id="GO:0009432">
    <property type="term" value="P:SOS response"/>
    <property type="evidence" value="ECO:0007669"/>
    <property type="project" value="TreeGrafter"/>
</dbReference>
<dbReference type="Pfam" id="PF11799">
    <property type="entry name" value="IMS_C"/>
    <property type="match status" value="1"/>
</dbReference>
<evidence type="ECO:0000313" key="9">
    <source>
        <dbReference type="Proteomes" id="UP000287394"/>
    </source>
</evidence>
<evidence type="ECO:0000256" key="6">
    <source>
        <dbReference type="ARBA" id="ARBA00022842"/>
    </source>
</evidence>
<dbReference type="PANTHER" id="PTHR11076">
    <property type="entry name" value="DNA REPAIR POLYMERASE UMUC / TRANSFERASE FAMILY MEMBER"/>
    <property type="match status" value="1"/>
</dbReference>
<reference evidence="8 9" key="1">
    <citation type="journal article" date="2019" name="Int. J. Syst. Evol. Microbiol.">
        <title>Capsulimonas corticalis gen. nov., sp. nov., an aerobic capsulated bacterium, of a novel bacterial order, Capsulimonadales ord. nov., of the class Armatimonadia of the phylum Armatimonadetes.</title>
        <authorList>
            <person name="Li J."/>
            <person name="Kudo C."/>
            <person name="Tonouchi A."/>
        </authorList>
    </citation>
    <scope>NUCLEOTIDE SEQUENCE [LARGE SCALE GENOMIC DNA]</scope>
    <source>
        <strain evidence="8 9">AX-7</strain>
    </source>
</reference>
<sequence length="400" mass="45422">MALKWLFLDMNAFFASVEQQENPRLRGKPVAVVPVMSDSTCCIAASYEAKRFGIKTGTNVGEARRLCPHLILIETTSHSHYREYHNAIVNVVESCLPVTEIWSVDEMVCKLWANEKRAEDALALGQKIKSEIFRNVGEQMCCSVGLSLNPFLAKVAGELQKPNGLVALDEEDLPHRLYKLKLTDFPGINRSMEARFHAAGVRTTEHMCALSQEQMRRVWGGVMGEYWWRQLRGEYVQRPTNERRSVSHTHVMPPELRTPAGAAAVQCRLLEKAAERMRGLGFYARGMGVFARGVAHDKWENHCRFAPCADTWTLMEIMQSLFHHPFRQPKQVGVALYDLVPVKNVTGSLFDDYERRWRLSVAMDGINQRFGRHTITMASSRRAETAKEDKIAFGKIAEIV</sequence>
<dbReference type="InterPro" id="IPR001126">
    <property type="entry name" value="UmuC"/>
</dbReference>
<accession>A0A402CXP0</accession>
<keyword evidence="7" id="KW-0234">DNA repair</keyword>
<evidence type="ECO:0000256" key="1">
    <source>
        <dbReference type="ARBA" id="ARBA00010945"/>
    </source>
</evidence>
<dbReference type="InterPro" id="IPR043502">
    <property type="entry name" value="DNA/RNA_pol_sf"/>
</dbReference>
<dbReference type="RefSeq" id="WP_165864280.1">
    <property type="nucleotide sequence ID" value="NZ_AP025739.1"/>
</dbReference>
<dbReference type="PANTHER" id="PTHR11076:SF34">
    <property type="entry name" value="PROTEIN UMUC"/>
    <property type="match status" value="1"/>
</dbReference>
<evidence type="ECO:0000256" key="3">
    <source>
        <dbReference type="ARBA" id="ARBA00022695"/>
    </source>
</evidence>
<proteinExistence type="inferred from homology"/>
<dbReference type="AlphaFoldDB" id="A0A402CXP0"/>
<dbReference type="Gene3D" id="3.30.70.270">
    <property type="match status" value="1"/>
</dbReference>
<dbReference type="Proteomes" id="UP000287394">
    <property type="component" value="Chromosome"/>
</dbReference>
<keyword evidence="2" id="KW-0808">Transferase</keyword>
<evidence type="ECO:0000256" key="4">
    <source>
        <dbReference type="ARBA" id="ARBA00022723"/>
    </source>
</evidence>
<dbReference type="PROSITE" id="PS50173">
    <property type="entry name" value="UMUC"/>
    <property type="match status" value="1"/>
</dbReference>
<dbReference type="KEGG" id="ccot:CCAX7_42740"/>
<protein>
    <submittedName>
        <fullName evidence="8">DNA polymerase IV</fullName>
    </submittedName>
</protein>
<gene>
    <name evidence="8" type="primary">dinB</name>
    <name evidence="8" type="ORF">CCAX7_42740</name>
</gene>
<evidence type="ECO:0000256" key="5">
    <source>
        <dbReference type="ARBA" id="ARBA00022763"/>
    </source>
</evidence>
<dbReference type="Gene3D" id="3.40.1170.60">
    <property type="match status" value="1"/>
</dbReference>
<dbReference type="InterPro" id="IPR017961">
    <property type="entry name" value="DNA_pol_Y-fam_little_finger"/>
</dbReference>
<keyword evidence="5" id="KW-0227">DNA damage</keyword>
<dbReference type="Pfam" id="PF00817">
    <property type="entry name" value="IMS"/>
    <property type="match status" value="1"/>
</dbReference>
<keyword evidence="3" id="KW-0548">Nucleotidyltransferase</keyword>
<keyword evidence="6" id="KW-0460">Magnesium</keyword>
<dbReference type="InterPro" id="IPR043128">
    <property type="entry name" value="Rev_trsase/Diguanyl_cyclase"/>
</dbReference>
<dbReference type="Gene3D" id="1.10.150.20">
    <property type="entry name" value="5' to 3' exonuclease, C-terminal subdomain"/>
    <property type="match status" value="1"/>
</dbReference>
<dbReference type="GO" id="GO:0046872">
    <property type="term" value="F:metal ion binding"/>
    <property type="evidence" value="ECO:0007669"/>
    <property type="project" value="UniProtKB-KW"/>
</dbReference>
<name>A0A402CXP0_9BACT</name>
<dbReference type="GO" id="GO:0042276">
    <property type="term" value="P:error-prone translesion synthesis"/>
    <property type="evidence" value="ECO:0007669"/>
    <property type="project" value="TreeGrafter"/>
</dbReference>
<evidence type="ECO:0000256" key="7">
    <source>
        <dbReference type="ARBA" id="ARBA00023204"/>
    </source>
</evidence>
<dbReference type="GO" id="GO:0005829">
    <property type="term" value="C:cytosol"/>
    <property type="evidence" value="ECO:0007669"/>
    <property type="project" value="TreeGrafter"/>
</dbReference>
<dbReference type="EMBL" id="AP025739">
    <property type="protein sequence ID" value="BDI32223.1"/>
    <property type="molecule type" value="Genomic_DNA"/>
</dbReference>